<name>A0A7V8LRI7_9MYCO</name>
<dbReference type="Proteomes" id="UP000037843">
    <property type="component" value="Unassembled WGS sequence"/>
</dbReference>
<dbReference type="EMBL" id="LJFO01000003">
    <property type="protein sequence ID" value="KPG14361.1"/>
    <property type="molecule type" value="Genomic_DNA"/>
</dbReference>
<proteinExistence type="predicted"/>
<dbReference type="AlphaFoldDB" id="A0A7V8LRI7"/>
<gene>
    <name evidence="1" type="ORF">AN908_06875</name>
    <name evidence="2" type="ORF">AN908_07355</name>
</gene>
<protein>
    <submittedName>
        <fullName evidence="2">Uncharacterized protein</fullName>
    </submittedName>
</protein>
<sequence>MLLMRWMTIETHFRSISYVCTQTGRLFVGGEANGTGFIRQEKRRQWCHLSLMFGVGQLRTRGMTNVSVF</sequence>
<evidence type="ECO:0000313" key="2">
    <source>
        <dbReference type="EMBL" id="KPG14361.1"/>
    </source>
</evidence>
<dbReference type="EMBL" id="LJFO01000003">
    <property type="protein sequence ID" value="KPG14289.1"/>
    <property type="molecule type" value="Genomic_DNA"/>
</dbReference>
<evidence type="ECO:0000313" key="3">
    <source>
        <dbReference type="Proteomes" id="UP000037843"/>
    </source>
</evidence>
<accession>A0A7V8LRI7</accession>
<organism evidence="2 3">
    <name type="scientific">Mycobacteroides immunogenum</name>
    <dbReference type="NCBI Taxonomy" id="83262"/>
    <lineage>
        <taxon>Bacteria</taxon>
        <taxon>Bacillati</taxon>
        <taxon>Actinomycetota</taxon>
        <taxon>Actinomycetes</taxon>
        <taxon>Mycobacteriales</taxon>
        <taxon>Mycobacteriaceae</taxon>
        <taxon>Mycobacteroides</taxon>
    </lineage>
</organism>
<reference evidence="2 3" key="1">
    <citation type="submission" date="2015-09" db="EMBL/GenBank/DDBJ databases">
        <title>Genome Sequences of Mycobacterium immunogenum Isolates, Recuperated from a Chloraminated Drinking Water Distribution System Simulator Subjected to Episodes of Nitrification.</title>
        <authorList>
            <person name="Gomez-Alvarez V."/>
            <person name="Revetta R.P."/>
        </authorList>
    </citation>
    <scope>NUCLEOTIDE SEQUENCE [LARGE SCALE GENOMIC DNA]</scope>
    <source>
        <strain evidence="2 3">H008</strain>
    </source>
</reference>
<comment type="caution">
    <text evidence="2">The sequence shown here is derived from an EMBL/GenBank/DDBJ whole genome shotgun (WGS) entry which is preliminary data.</text>
</comment>
<evidence type="ECO:0000313" key="1">
    <source>
        <dbReference type="EMBL" id="KPG14289.1"/>
    </source>
</evidence>